<proteinExistence type="predicted"/>
<sequence length="345" mass="38435">MDMHMILRNAGFILFVLWVTWMPSGARSGNNRPEDYDPSSMQERYERWLARNGKEYATRDEWEMRFGIYSSNVQFIDLINSQNLSFKLTDNQFADLTNEEFKSIYLGYRKPSNPRRFAKSLSSGSPPTPSVDWRKKGAVTPIKNQGYCGSCWAFSAVAAVEGINKIKTGKLVSLSEQELVDCDVNSNNQGCNGGLMEKAFEFIKKNGGLTTENDYPYMGKDETCNKAKIKNHAVTISGYEAVTANNEEDLEAAVAKQPVSVAIDAGGNSFQLYSHGIFTGVCGHELNHGVAVVGYGEESGKKYWIVKNSWGNNWGESGYIRMERDSKDKRGTCGIAMEASYPTKA</sequence>
<dbReference type="Proteomes" id="UP001163603">
    <property type="component" value="Chromosome 1"/>
</dbReference>
<dbReference type="EMBL" id="CM047736">
    <property type="protein sequence ID" value="KAJ0051522.1"/>
    <property type="molecule type" value="Genomic_DNA"/>
</dbReference>
<protein>
    <submittedName>
        <fullName evidence="1">Uncharacterized protein</fullName>
    </submittedName>
</protein>
<keyword evidence="2" id="KW-1185">Reference proteome</keyword>
<evidence type="ECO:0000313" key="2">
    <source>
        <dbReference type="Proteomes" id="UP001163603"/>
    </source>
</evidence>
<comment type="caution">
    <text evidence="1">The sequence shown here is derived from an EMBL/GenBank/DDBJ whole genome shotgun (WGS) entry which is preliminary data.</text>
</comment>
<reference evidence="2" key="1">
    <citation type="journal article" date="2023" name="G3 (Bethesda)">
        <title>Genome assembly and association tests identify interacting loci associated with vigor, precocity, and sex in interspecific pistachio rootstocks.</title>
        <authorList>
            <person name="Palmer W."/>
            <person name="Jacygrad E."/>
            <person name="Sagayaradj S."/>
            <person name="Cavanaugh K."/>
            <person name="Han R."/>
            <person name="Bertier L."/>
            <person name="Beede B."/>
            <person name="Kafkas S."/>
            <person name="Golino D."/>
            <person name="Preece J."/>
            <person name="Michelmore R."/>
        </authorList>
    </citation>
    <scope>NUCLEOTIDE SEQUENCE [LARGE SCALE GENOMIC DNA]</scope>
</reference>
<accession>A0ACC0ZH37</accession>
<name>A0ACC0ZH37_9ROSI</name>
<organism evidence="1 2">
    <name type="scientific">Pistacia integerrima</name>
    <dbReference type="NCBI Taxonomy" id="434235"/>
    <lineage>
        <taxon>Eukaryota</taxon>
        <taxon>Viridiplantae</taxon>
        <taxon>Streptophyta</taxon>
        <taxon>Embryophyta</taxon>
        <taxon>Tracheophyta</taxon>
        <taxon>Spermatophyta</taxon>
        <taxon>Magnoliopsida</taxon>
        <taxon>eudicotyledons</taxon>
        <taxon>Gunneridae</taxon>
        <taxon>Pentapetalae</taxon>
        <taxon>rosids</taxon>
        <taxon>malvids</taxon>
        <taxon>Sapindales</taxon>
        <taxon>Anacardiaceae</taxon>
        <taxon>Pistacia</taxon>
    </lineage>
</organism>
<evidence type="ECO:0000313" key="1">
    <source>
        <dbReference type="EMBL" id="KAJ0051522.1"/>
    </source>
</evidence>
<gene>
    <name evidence="1" type="ORF">Pint_02375</name>
</gene>